<dbReference type="Proteomes" id="UP000326759">
    <property type="component" value="Unassembled WGS sequence"/>
</dbReference>
<dbReference type="PIRSF" id="PIRSF006060">
    <property type="entry name" value="AA_transporter"/>
    <property type="match status" value="1"/>
</dbReference>
<dbReference type="FunFam" id="1.20.1740.10:FF:000095">
    <property type="entry name" value="B(0,+)-type amino acid transporter 1-like"/>
    <property type="match status" value="1"/>
</dbReference>
<dbReference type="InterPro" id="IPR050598">
    <property type="entry name" value="AminoAcid_Transporter"/>
</dbReference>
<keyword evidence="4 5" id="KW-0472">Membrane</keyword>
<dbReference type="InterPro" id="IPR002293">
    <property type="entry name" value="AA/rel_permease1"/>
</dbReference>
<comment type="caution">
    <text evidence="6">The sequence shown here is derived from an EMBL/GenBank/DDBJ whole genome shotgun (WGS) entry which is preliminary data.</text>
</comment>
<feature type="transmembrane region" description="Helical" evidence="5">
    <location>
        <begin position="137"/>
        <end position="157"/>
    </location>
</feature>
<keyword evidence="3 5" id="KW-1133">Transmembrane helix</keyword>
<evidence type="ECO:0000256" key="1">
    <source>
        <dbReference type="ARBA" id="ARBA00004141"/>
    </source>
</evidence>
<feature type="transmembrane region" description="Helical" evidence="5">
    <location>
        <begin position="82"/>
        <end position="98"/>
    </location>
</feature>
<protein>
    <submittedName>
        <fullName evidence="6">Large neutral amino acids transporter small subunit 2</fullName>
    </submittedName>
</protein>
<feature type="transmembrane region" description="Helical" evidence="5">
    <location>
        <begin position="193"/>
        <end position="215"/>
    </location>
</feature>
<accession>A0A5N5TF34</accession>
<name>A0A5N5TF34_9CRUS</name>
<feature type="transmembrane region" description="Helical" evidence="5">
    <location>
        <begin position="49"/>
        <end position="70"/>
    </location>
</feature>
<dbReference type="EMBL" id="SEYY01002223">
    <property type="protein sequence ID" value="KAB7504837.1"/>
    <property type="molecule type" value="Genomic_DNA"/>
</dbReference>
<dbReference type="GO" id="GO:0015179">
    <property type="term" value="F:L-amino acid transmembrane transporter activity"/>
    <property type="evidence" value="ECO:0007669"/>
    <property type="project" value="TreeGrafter"/>
</dbReference>
<dbReference type="GO" id="GO:0016020">
    <property type="term" value="C:membrane"/>
    <property type="evidence" value="ECO:0007669"/>
    <property type="project" value="UniProtKB-SubCell"/>
</dbReference>
<feature type="transmembrane region" description="Helical" evidence="5">
    <location>
        <begin position="408"/>
        <end position="426"/>
    </location>
</feature>
<dbReference type="PANTHER" id="PTHR11785:SF240">
    <property type="entry name" value="LD25378P"/>
    <property type="match status" value="1"/>
</dbReference>
<evidence type="ECO:0000256" key="2">
    <source>
        <dbReference type="ARBA" id="ARBA00022692"/>
    </source>
</evidence>
<organism evidence="6 7">
    <name type="scientific">Armadillidium nasatum</name>
    <dbReference type="NCBI Taxonomy" id="96803"/>
    <lineage>
        <taxon>Eukaryota</taxon>
        <taxon>Metazoa</taxon>
        <taxon>Ecdysozoa</taxon>
        <taxon>Arthropoda</taxon>
        <taxon>Crustacea</taxon>
        <taxon>Multicrustacea</taxon>
        <taxon>Malacostraca</taxon>
        <taxon>Eumalacostraca</taxon>
        <taxon>Peracarida</taxon>
        <taxon>Isopoda</taxon>
        <taxon>Oniscidea</taxon>
        <taxon>Crinocheta</taxon>
        <taxon>Armadillidiidae</taxon>
        <taxon>Armadillidium</taxon>
    </lineage>
</organism>
<feature type="transmembrane region" description="Helical" evidence="5">
    <location>
        <begin position="104"/>
        <end position="125"/>
    </location>
</feature>
<dbReference type="AlphaFoldDB" id="A0A5N5TF34"/>
<evidence type="ECO:0000256" key="3">
    <source>
        <dbReference type="ARBA" id="ARBA00022989"/>
    </source>
</evidence>
<dbReference type="OrthoDB" id="10062876at2759"/>
<evidence type="ECO:0000313" key="6">
    <source>
        <dbReference type="EMBL" id="KAB7504837.1"/>
    </source>
</evidence>
<feature type="transmembrane region" description="Helical" evidence="5">
    <location>
        <begin position="313"/>
        <end position="335"/>
    </location>
</feature>
<reference evidence="6 7" key="1">
    <citation type="journal article" date="2019" name="PLoS Biol.">
        <title>Sex chromosomes control vertical transmission of feminizing Wolbachia symbionts in an isopod.</title>
        <authorList>
            <person name="Becking T."/>
            <person name="Chebbi M.A."/>
            <person name="Giraud I."/>
            <person name="Moumen B."/>
            <person name="Laverre T."/>
            <person name="Caubet Y."/>
            <person name="Peccoud J."/>
            <person name="Gilbert C."/>
            <person name="Cordaux R."/>
        </authorList>
    </citation>
    <scope>NUCLEOTIDE SEQUENCE [LARGE SCALE GENOMIC DNA]</scope>
    <source>
        <strain evidence="6">ANa2</strain>
        <tissue evidence="6">Whole body excluding digestive tract and cuticle</tissue>
    </source>
</reference>
<proteinExistence type="predicted"/>
<dbReference type="PANTHER" id="PTHR11785">
    <property type="entry name" value="AMINO ACID TRANSPORTER"/>
    <property type="match status" value="1"/>
</dbReference>
<keyword evidence="2 5" id="KW-0812">Transmembrane</keyword>
<keyword evidence="7" id="KW-1185">Reference proteome</keyword>
<feature type="transmembrane region" description="Helical" evidence="5">
    <location>
        <begin position="374"/>
        <end position="396"/>
    </location>
</feature>
<evidence type="ECO:0000256" key="5">
    <source>
        <dbReference type="SAM" id="Phobius"/>
    </source>
</evidence>
<gene>
    <name evidence="6" type="primary">Slc7a8</name>
    <name evidence="6" type="ORF">Anas_11261</name>
</gene>
<feature type="transmembrane region" description="Helical" evidence="5">
    <location>
        <begin position="347"/>
        <end position="368"/>
    </location>
</feature>
<evidence type="ECO:0000256" key="4">
    <source>
        <dbReference type="ARBA" id="ARBA00023136"/>
    </source>
</evidence>
<evidence type="ECO:0000313" key="7">
    <source>
        <dbReference type="Proteomes" id="UP000326759"/>
    </source>
</evidence>
<comment type="subcellular location">
    <subcellularLocation>
        <location evidence="1">Membrane</location>
        <topology evidence="1">Multi-pass membrane protein</topology>
    </subcellularLocation>
</comment>
<sequence>MNNSDTSTNGQIKTESILKLKEIEKDEEEDDETEDCGIKLKKELGLLDGVGIIVGVIIGSGIFISPTGVVEYAGIILVPTKNAIISMTFAHYVLLPFFPNCPEAPLAAVKLVAAMVVCFLTWLNCTNVKAATKVQDIFTVTKLLALAIIIGAGIYYLCSGHIQNYKEPFSGTNWDASNYLNFVVEELKNPYKAIWISLPLVTLVYFLANVSYFAVLTPLEIMSSNAVAVTFGIKMLGVMAWIIPFFVACSTFGGLNGGIFASARLTFVGARQGHLPKALSLINTKALTPKSSLIFLGLLTLLMLTFSDIQAMINYICFTEAFFILLSVYGLLWWRFKKPNIHRPIKVFIGIPIIFFFICLFLVLLPIIENPVELSVAIAIIITGIPVYYICIVWKTKPKVIDLSIGKLILFQCILGMYIICMYVCMYV</sequence>
<dbReference type="Gene3D" id="1.20.1740.10">
    <property type="entry name" value="Amino acid/polyamine transporter I"/>
    <property type="match status" value="1"/>
</dbReference>
<dbReference type="Pfam" id="PF13520">
    <property type="entry name" value="AA_permease_2"/>
    <property type="match status" value="1"/>
</dbReference>